<accession>A0A455U3V9</accession>
<sequence length="93" mass="10660">MRNIKDDGSDSSTEKGVLTVKQLLEDSSLTIPEYQRPYKWTPRNINQLFADIVLHKDKSAYRLGTVVFTRRPMIKTPVKLNATLWMASSVHLV</sequence>
<dbReference type="InterPro" id="IPR004919">
    <property type="entry name" value="GmrSD_N"/>
</dbReference>
<gene>
    <name evidence="2" type="ORF">HSBAA_18610</name>
</gene>
<protein>
    <recommendedName>
        <fullName evidence="1">GmrSD restriction endonucleases N-terminal domain-containing protein</fullName>
    </recommendedName>
</protein>
<evidence type="ECO:0000313" key="3">
    <source>
        <dbReference type="Proteomes" id="UP000320231"/>
    </source>
</evidence>
<dbReference type="AlphaFoldDB" id="A0A455U3V9"/>
<dbReference type="Pfam" id="PF03235">
    <property type="entry name" value="GmrSD_N"/>
    <property type="match status" value="1"/>
</dbReference>
<proteinExistence type="predicted"/>
<dbReference type="KEGG" id="hsr:HSBAA_18610"/>
<evidence type="ECO:0000313" key="2">
    <source>
        <dbReference type="EMBL" id="BBI60555.1"/>
    </source>
</evidence>
<reference evidence="2 3" key="1">
    <citation type="journal article" date="2019" name="Microbiol. Resour. Announc.">
        <title>Complete Genome Sequence of Halomonas sulfidaeris Strain Esulfide1 Isolated from a Metal Sulfide Rock at a Depth of 2,200 Meters, Obtained Using Nanopore Sequencing.</title>
        <authorList>
            <person name="Saito M."/>
            <person name="Nishigata A."/>
            <person name="Galipon J."/>
            <person name="Arakawa K."/>
        </authorList>
    </citation>
    <scope>NUCLEOTIDE SEQUENCE [LARGE SCALE GENOMIC DNA]</scope>
    <source>
        <strain evidence="2 3">ATCC BAA-803</strain>
    </source>
</reference>
<organism evidence="2 3">
    <name type="scientific">Vreelandella sulfidaeris</name>
    <dbReference type="NCBI Taxonomy" id="115553"/>
    <lineage>
        <taxon>Bacteria</taxon>
        <taxon>Pseudomonadati</taxon>
        <taxon>Pseudomonadota</taxon>
        <taxon>Gammaproteobacteria</taxon>
        <taxon>Oceanospirillales</taxon>
        <taxon>Halomonadaceae</taxon>
        <taxon>Vreelandella</taxon>
    </lineage>
</organism>
<dbReference type="Proteomes" id="UP000320231">
    <property type="component" value="Chromosome"/>
</dbReference>
<name>A0A455U3V9_9GAMM</name>
<evidence type="ECO:0000259" key="1">
    <source>
        <dbReference type="Pfam" id="PF03235"/>
    </source>
</evidence>
<feature type="domain" description="GmrSD restriction endonucleases N-terminal" evidence="1">
    <location>
        <begin position="20"/>
        <end position="69"/>
    </location>
</feature>
<dbReference type="EMBL" id="AP019514">
    <property type="protein sequence ID" value="BBI60555.1"/>
    <property type="molecule type" value="Genomic_DNA"/>
</dbReference>